<name>A0A9Q8QM06_9HYPO</name>
<proteinExistence type="predicted"/>
<evidence type="ECO:0000313" key="3">
    <source>
        <dbReference type="Proteomes" id="UP000829364"/>
    </source>
</evidence>
<dbReference type="RefSeq" id="XP_047847100.1">
    <property type="nucleotide sequence ID" value="XM_047991090.1"/>
</dbReference>
<dbReference type="OrthoDB" id="5150140at2759"/>
<accession>A0A9Q8QM06</accession>
<dbReference type="GeneID" id="72071373"/>
<dbReference type="Proteomes" id="UP000829364">
    <property type="component" value="Chromosome 9"/>
</dbReference>
<keyword evidence="3" id="KW-1185">Reference proteome</keyword>
<reference evidence="2" key="1">
    <citation type="submission" date="2021-11" db="EMBL/GenBank/DDBJ databases">
        <title>Purpureocillium_takamizusanense_genome.</title>
        <authorList>
            <person name="Nguyen N.-H."/>
        </authorList>
    </citation>
    <scope>NUCLEOTIDE SEQUENCE</scope>
    <source>
        <strain evidence="2">PT3</strain>
    </source>
</reference>
<dbReference type="KEGG" id="ptkz:JDV02_009428"/>
<evidence type="ECO:0000313" key="2">
    <source>
        <dbReference type="EMBL" id="UNI23619.1"/>
    </source>
</evidence>
<dbReference type="EMBL" id="CP086362">
    <property type="protein sequence ID" value="UNI23619.1"/>
    <property type="molecule type" value="Genomic_DNA"/>
</dbReference>
<feature type="compositionally biased region" description="Acidic residues" evidence="1">
    <location>
        <begin position="190"/>
        <end position="209"/>
    </location>
</feature>
<organism evidence="2 3">
    <name type="scientific">Purpureocillium takamizusanense</name>
    <dbReference type="NCBI Taxonomy" id="2060973"/>
    <lineage>
        <taxon>Eukaryota</taxon>
        <taxon>Fungi</taxon>
        <taxon>Dikarya</taxon>
        <taxon>Ascomycota</taxon>
        <taxon>Pezizomycotina</taxon>
        <taxon>Sordariomycetes</taxon>
        <taxon>Hypocreomycetidae</taxon>
        <taxon>Hypocreales</taxon>
        <taxon>Ophiocordycipitaceae</taxon>
        <taxon>Purpureocillium</taxon>
    </lineage>
</organism>
<evidence type="ECO:0000256" key="1">
    <source>
        <dbReference type="SAM" id="MobiDB-lite"/>
    </source>
</evidence>
<sequence>MAPDLYIPSCIREPAHPFHPPPLGKPLRIQIEGPLVSVKKLLPDTPWHVRYIPTSFPQPAGPLLARLTYEKIYGHPVRRDVEGDLVVRDEYLGWVREVRPRNEIDYYGVTFDHLVPADDPNPEVLQININEMDDDEGAYANKYLPFAVDWREFTGKRILAVPRCCQLRKGTTDQLRINDGVHRRDRRKEEEEEALGGDELQESEAVAEA</sequence>
<dbReference type="AlphaFoldDB" id="A0A9Q8QM06"/>
<gene>
    <name evidence="2" type="ORF">JDV02_009428</name>
</gene>
<feature type="region of interest" description="Disordered" evidence="1">
    <location>
        <begin position="181"/>
        <end position="209"/>
    </location>
</feature>
<protein>
    <submittedName>
        <fullName evidence="2">Uncharacterized protein</fullName>
    </submittedName>
</protein>